<evidence type="ECO:0000256" key="2">
    <source>
        <dbReference type="ARBA" id="ARBA00012513"/>
    </source>
</evidence>
<organism evidence="22 23">
    <name type="scientific">Phytophthora oleae</name>
    <dbReference type="NCBI Taxonomy" id="2107226"/>
    <lineage>
        <taxon>Eukaryota</taxon>
        <taxon>Sar</taxon>
        <taxon>Stramenopiles</taxon>
        <taxon>Oomycota</taxon>
        <taxon>Peronosporomycetes</taxon>
        <taxon>Peronosporales</taxon>
        <taxon>Peronosporaceae</taxon>
        <taxon>Phytophthora</taxon>
    </lineage>
</organism>
<evidence type="ECO:0000256" key="13">
    <source>
        <dbReference type="ARBA" id="ARBA00023230"/>
    </source>
</evidence>
<protein>
    <recommendedName>
        <fullName evidence="2">non-specific serine/threonine protein kinase</fullName>
        <ecNumber evidence="2">2.7.11.1</ecNumber>
    </recommendedName>
    <alternativeName>
        <fullName evidence="15">PRKR-like endoplasmic reticulum kinase</fullName>
    </alternativeName>
</protein>
<keyword evidence="4" id="KW-0808">Transferase</keyword>
<feature type="binding site" evidence="18">
    <location>
        <position position="885"/>
    </location>
    <ligand>
        <name>ATP</name>
        <dbReference type="ChEBI" id="CHEBI:30616"/>
    </ligand>
</feature>
<evidence type="ECO:0000256" key="12">
    <source>
        <dbReference type="ARBA" id="ARBA00023193"/>
    </source>
</evidence>
<dbReference type="GO" id="GO:0004674">
    <property type="term" value="F:protein serine/threonine kinase activity"/>
    <property type="evidence" value="ECO:0007669"/>
    <property type="project" value="UniProtKB-KW"/>
</dbReference>
<comment type="subcellular location">
    <subcellularLocation>
        <location evidence="1">Endoplasmic reticulum membrane</location>
        <topology evidence="1">Single-pass membrane protein</topology>
    </subcellularLocation>
</comment>
<feature type="compositionally biased region" description="Low complexity" evidence="19">
    <location>
        <begin position="827"/>
        <end position="836"/>
    </location>
</feature>
<evidence type="ECO:0000256" key="10">
    <source>
        <dbReference type="ARBA" id="ARBA00023016"/>
    </source>
</evidence>
<accession>A0ABD3EY10</accession>
<keyword evidence="9" id="KW-0810">Translation regulation</keyword>
<dbReference type="CDD" id="cd13996">
    <property type="entry name" value="STKc_EIF2AK"/>
    <property type="match status" value="1"/>
</dbReference>
<evidence type="ECO:0000256" key="20">
    <source>
        <dbReference type="SAM" id="SignalP"/>
    </source>
</evidence>
<dbReference type="PANTHER" id="PTHR11042">
    <property type="entry name" value="EUKARYOTIC TRANSLATION INITIATION FACTOR 2-ALPHA KINASE EIF2-ALPHA KINASE -RELATED"/>
    <property type="match status" value="1"/>
</dbReference>
<feature type="region of interest" description="Disordered" evidence="19">
    <location>
        <begin position="994"/>
        <end position="1049"/>
    </location>
</feature>
<evidence type="ECO:0000313" key="23">
    <source>
        <dbReference type="Proteomes" id="UP001632037"/>
    </source>
</evidence>
<gene>
    <name evidence="22" type="ORF">V7S43_017237</name>
</gene>
<dbReference type="InterPro" id="IPR011009">
    <property type="entry name" value="Kinase-like_dom_sf"/>
</dbReference>
<dbReference type="GO" id="GO:0005789">
    <property type="term" value="C:endoplasmic reticulum membrane"/>
    <property type="evidence" value="ECO:0007669"/>
    <property type="project" value="UniProtKB-SubCell"/>
</dbReference>
<keyword evidence="6" id="KW-0418">Kinase</keyword>
<feature type="region of interest" description="Disordered" evidence="19">
    <location>
        <begin position="382"/>
        <end position="410"/>
    </location>
</feature>
<comment type="caution">
    <text evidence="22">The sequence shown here is derived from an EMBL/GenBank/DDBJ whole genome shotgun (WGS) entry which is preliminary data.</text>
</comment>
<feature type="region of interest" description="Disordered" evidence="19">
    <location>
        <begin position="92"/>
        <end position="140"/>
    </location>
</feature>
<evidence type="ECO:0000256" key="14">
    <source>
        <dbReference type="ARBA" id="ARBA00037982"/>
    </source>
</evidence>
<dbReference type="InterPro" id="IPR018391">
    <property type="entry name" value="PQQ_b-propeller_rpt"/>
</dbReference>
<dbReference type="PROSITE" id="PS50011">
    <property type="entry name" value="PROTEIN_KINASE_DOM"/>
    <property type="match status" value="1"/>
</dbReference>
<keyword evidence="23" id="KW-1185">Reference proteome</keyword>
<dbReference type="InterPro" id="IPR050339">
    <property type="entry name" value="CC_SR_Kinase"/>
</dbReference>
<dbReference type="SUPFAM" id="SSF56112">
    <property type="entry name" value="Protein kinase-like (PK-like)"/>
    <property type="match status" value="1"/>
</dbReference>
<feature type="chain" id="PRO_5044890194" description="non-specific serine/threonine protein kinase" evidence="20">
    <location>
        <begin position="34"/>
        <end position="1434"/>
    </location>
</feature>
<evidence type="ECO:0000256" key="3">
    <source>
        <dbReference type="ARBA" id="ARBA00022527"/>
    </source>
</evidence>
<keyword evidence="7" id="KW-0256">Endoplasmic reticulum</keyword>
<dbReference type="Gene3D" id="2.140.10.10">
    <property type="entry name" value="Quinoprotein alcohol dehydrogenase-like superfamily"/>
    <property type="match status" value="1"/>
</dbReference>
<dbReference type="PROSITE" id="PS00108">
    <property type="entry name" value="PROTEIN_KINASE_ST"/>
    <property type="match status" value="1"/>
</dbReference>
<keyword evidence="8 18" id="KW-0067">ATP-binding</keyword>
<keyword evidence="20" id="KW-0732">Signal</keyword>
<feature type="compositionally biased region" description="Basic and acidic residues" evidence="19">
    <location>
        <begin position="803"/>
        <end position="826"/>
    </location>
</feature>
<evidence type="ECO:0000256" key="6">
    <source>
        <dbReference type="ARBA" id="ARBA00022777"/>
    </source>
</evidence>
<sequence length="1434" mass="156456">MTRSDDHHGGTRRRFLLLVSLLLPALLLGRVTSAQTPAEPAYSYAVAQSPDVVVAGGLDGRVYAVNAWSGEVLWSFDSGGPMVDSSQCLGVNPATSPDMPPNYHSASARTHEREEADVDVDGSVHVSTTSSRNKQVEDRSVIRQQSASSQAMAASAAFMSQLVPSYDGRLYHFSKSKVKELGMTMADIVNVNGPVRVAVDPTNTGSGRTVEASAADILLFGEKKLEMFTLDAVSGFRRPYSPASPKAVTSEILFGRSEFTTRAVHPRNVSSARCFKISEFFLDFAQQAHCSVGDRGHSMVPEILVMPKDPNSALEDEGSTIVAFDPWTSEQLWEFEVPDFDVLAVYGISTTRGATFYKWKVDGPSSTATVQTRTSAQVAGSRLEEQRHQIDSSKIQEQADAEGRGQEKQEFQANKQLIQVVSRTWDTMESRFRLRMLGDNYFLESSEDNSMVDHGNGHAAHSPTFHGRQADNIHDFHEEMSAHRRRRILWEPIVNDGKRGVFITYTHVGAMLLGVATCGILLAWGCYVKGLSASLAQSAIKTMDQSQFFTSHVHRLTIQRPGEEDITISSVISRSLMMNALSVDGQVPLLENGEPMNVLSTEVSASVDPTTETMLMEKFSRFAANEAAAILLNGGHVGGKHKLLECDPDADSNATTATSSSSASSLTDMIVRGVSTSCAAVRISNQGSTFGSRKRLALTYAGDKSLDEEDVADVYEVKMLSVNEDAEEFIVPVVDRVLDNERFELADSDDDIFFDGDDSAATLNGAKSMSSSGESTTGSCCSSSDSCKNSDTKHKPNSSDAIDLIREDETTDDKSSDEKSSLRESSEASSADSGSSTNEAEVLFPFVCQSRFVNEFEELSAIGKGGFGQVMLAENRLDGRKYAIKRVGLNLKNQTSKTLQKFLREVKILALLDHPNIVRYYQAWLEKVEESERGRPAAPSSVASDTGSFGGLAKAKNYSTSNLLAPISELEFSGNQRQLETFYSNGSLMSDNADDDGFDWDRGSTSGVDNDDGWKEEDLVVQNKPLSRKLPSRVSSSCSPGDHGSGEDSSFNAAEKCDHWLYIQMQYCAGRNLADYLAVPTRPMELSRMLKIFVQIASALAHVHSCGLIHRDLKPANIFVADVDRDEIKLGDFGLSRYAANVNNLNASTSLDDSQQGPPSFNGLRETPLSTSMWSNMSESNEVTAGVGTYLYASPEQVAGKKYNAKTDIYSLGMILFELCHERFGTTMERYITLRDARDSKFPSNLRAAKRCPEILEMLRMLLSHDPNTRPTAEEVVQWGQMMYETSLAQKAMNVVRSPRNLDMARAVAAHMIPGIDHLMTGGPLELVATTIFSLKVEAAMEHCSGEDGGERRLPNHNLLKQVCDVIAGVSNGGVEIKKCGLHMESEGVTILEFELDPQTALADAPGSDVEGSVVVAIEALAGVQIVHRVSKID</sequence>
<evidence type="ECO:0000256" key="18">
    <source>
        <dbReference type="PROSITE-ProRule" id="PRU10141"/>
    </source>
</evidence>
<proteinExistence type="inferred from homology"/>
<feature type="compositionally biased region" description="Basic and acidic residues" evidence="19">
    <location>
        <begin position="382"/>
        <end position="391"/>
    </location>
</feature>
<dbReference type="InterPro" id="IPR017441">
    <property type="entry name" value="Protein_kinase_ATP_BS"/>
</dbReference>
<dbReference type="PROSITE" id="PS00107">
    <property type="entry name" value="PROTEIN_KINASE_ATP"/>
    <property type="match status" value="1"/>
</dbReference>
<dbReference type="Pfam" id="PF00069">
    <property type="entry name" value="Pkinase"/>
    <property type="match status" value="3"/>
</dbReference>
<keyword evidence="13" id="KW-0834">Unfolded protein response</keyword>
<dbReference type="EC" id="2.7.11.1" evidence="2"/>
<keyword evidence="5 18" id="KW-0547">Nucleotide-binding</keyword>
<evidence type="ECO:0000256" key="7">
    <source>
        <dbReference type="ARBA" id="ARBA00022824"/>
    </source>
</evidence>
<feature type="compositionally biased region" description="Basic and acidic residues" evidence="19">
    <location>
        <begin position="401"/>
        <end position="410"/>
    </location>
</feature>
<name>A0ABD3EY10_9STRA</name>
<dbReference type="Gene3D" id="3.30.200.20">
    <property type="entry name" value="Phosphorylase Kinase, domain 1"/>
    <property type="match status" value="1"/>
</dbReference>
<feature type="region of interest" description="Disordered" evidence="19">
    <location>
        <begin position="765"/>
        <end position="836"/>
    </location>
</feature>
<dbReference type="InterPro" id="IPR011047">
    <property type="entry name" value="Quinoprotein_ADH-like_sf"/>
</dbReference>
<evidence type="ECO:0000256" key="8">
    <source>
        <dbReference type="ARBA" id="ARBA00022840"/>
    </source>
</evidence>
<evidence type="ECO:0000256" key="1">
    <source>
        <dbReference type="ARBA" id="ARBA00004389"/>
    </source>
</evidence>
<evidence type="ECO:0000256" key="9">
    <source>
        <dbReference type="ARBA" id="ARBA00022845"/>
    </source>
</evidence>
<comment type="similarity">
    <text evidence="14">Belongs to the protein kinase superfamily. Ser/Thr protein kinase family. GCN2 subfamily.</text>
</comment>
<keyword evidence="11" id="KW-0325">Glycoprotein</keyword>
<dbReference type="GO" id="GO:0005524">
    <property type="term" value="F:ATP binding"/>
    <property type="evidence" value="ECO:0007669"/>
    <property type="project" value="UniProtKB-UniRule"/>
</dbReference>
<dbReference type="PANTHER" id="PTHR11042:SF160">
    <property type="entry name" value="EUKARYOTIC TRANSLATION INITIATION FACTOR 2-ALPHA KINASE 1"/>
    <property type="match status" value="1"/>
</dbReference>
<evidence type="ECO:0000256" key="15">
    <source>
        <dbReference type="ARBA" id="ARBA00041500"/>
    </source>
</evidence>
<keyword evidence="3" id="KW-0723">Serine/threonine-protein kinase</keyword>
<dbReference type="InterPro" id="IPR000719">
    <property type="entry name" value="Prot_kinase_dom"/>
</dbReference>
<evidence type="ECO:0000256" key="19">
    <source>
        <dbReference type="SAM" id="MobiDB-lite"/>
    </source>
</evidence>
<evidence type="ECO:0000313" key="22">
    <source>
        <dbReference type="EMBL" id="KAL3657859.1"/>
    </source>
</evidence>
<dbReference type="SUPFAM" id="SSF50998">
    <property type="entry name" value="Quinoprotein alcohol dehydrogenase-like"/>
    <property type="match status" value="1"/>
</dbReference>
<dbReference type="InterPro" id="IPR008271">
    <property type="entry name" value="Ser/Thr_kinase_AS"/>
</dbReference>
<evidence type="ECO:0000256" key="17">
    <source>
        <dbReference type="ARBA" id="ARBA00048977"/>
    </source>
</evidence>
<keyword evidence="12" id="KW-0652">Protein synthesis inhibitor</keyword>
<evidence type="ECO:0000256" key="11">
    <source>
        <dbReference type="ARBA" id="ARBA00023180"/>
    </source>
</evidence>
<feature type="compositionally biased region" description="Low complexity" evidence="19">
    <location>
        <begin position="765"/>
        <end position="787"/>
    </location>
</feature>
<feature type="domain" description="Protein kinase" evidence="21">
    <location>
        <begin position="856"/>
        <end position="1284"/>
    </location>
</feature>
<evidence type="ECO:0000256" key="4">
    <source>
        <dbReference type="ARBA" id="ARBA00022679"/>
    </source>
</evidence>
<evidence type="ECO:0000259" key="21">
    <source>
        <dbReference type="PROSITE" id="PS50011"/>
    </source>
</evidence>
<feature type="signal peptide" evidence="20">
    <location>
        <begin position="1"/>
        <end position="33"/>
    </location>
</feature>
<dbReference type="InterPro" id="IPR006311">
    <property type="entry name" value="TAT_signal"/>
</dbReference>
<dbReference type="SMART" id="SM00220">
    <property type="entry name" value="S_TKc"/>
    <property type="match status" value="1"/>
</dbReference>
<reference evidence="22 23" key="1">
    <citation type="submission" date="2024-09" db="EMBL/GenBank/DDBJ databases">
        <title>Genome sequencing and assembly of Phytophthora oleae, isolate VK10A, causative agent of rot of olive drupes.</title>
        <authorList>
            <person name="Conti Taguali S."/>
            <person name="Riolo M."/>
            <person name="La Spada F."/>
            <person name="Cacciola S.O."/>
            <person name="Dionisio G."/>
        </authorList>
    </citation>
    <scope>NUCLEOTIDE SEQUENCE [LARGE SCALE GENOMIC DNA]</scope>
    <source>
        <strain evidence="22 23">VK10A</strain>
    </source>
</reference>
<dbReference type="SMART" id="SM00564">
    <property type="entry name" value="PQQ"/>
    <property type="match status" value="1"/>
</dbReference>
<comment type="catalytic activity">
    <reaction evidence="16">
        <text>L-threonyl-[protein] + ATP = O-phospho-L-threonyl-[protein] + ADP + H(+)</text>
        <dbReference type="Rhea" id="RHEA:46608"/>
        <dbReference type="Rhea" id="RHEA-COMP:11060"/>
        <dbReference type="Rhea" id="RHEA-COMP:11605"/>
        <dbReference type="ChEBI" id="CHEBI:15378"/>
        <dbReference type="ChEBI" id="CHEBI:30013"/>
        <dbReference type="ChEBI" id="CHEBI:30616"/>
        <dbReference type="ChEBI" id="CHEBI:61977"/>
        <dbReference type="ChEBI" id="CHEBI:456216"/>
        <dbReference type="EC" id="2.7.11.1"/>
    </reaction>
    <physiologicalReaction direction="left-to-right" evidence="16">
        <dbReference type="Rhea" id="RHEA:46609"/>
    </physiologicalReaction>
</comment>
<keyword evidence="10" id="KW-0346">Stress response</keyword>
<dbReference type="GO" id="GO:0006986">
    <property type="term" value="P:response to unfolded protein"/>
    <property type="evidence" value="ECO:0007669"/>
    <property type="project" value="UniProtKB-KW"/>
</dbReference>
<evidence type="ECO:0000256" key="16">
    <source>
        <dbReference type="ARBA" id="ARBA00048659"/>
    </source>
</evidence>
<evidence type="ECO:0000256" key="5">
    <source>
        <dbReference type="ARBA" id="ARBA00022741"/>
    </source>
</evidence>
<dbReference type="EMBL" id="JBIMZQ010000060">
    <property type="protein sequence ID" value="KAL3657859.1"/>
    <property type="molecule type" value="Genomic_DNA"/>
</dbReference>
<dbReference type="PROSITE" id="PS51318">
    <property type="entry name" value="TAT"/>
    <property type="match status" value="1"/>
</dbReference>
<comment type="catalytic activity">
    <reaction evidence="17">
        <text>L-seryl-[protein] + ATP = O-phospho-L-seryl-[protein] + ADP + H(+)</text>
        <dbReference type="Rhea" id="RHEA:17989"/>
        <dbReference type="Rhea" id="RHEA-COMP:9863"/>
        <dbReference type="Rhea" id="RHEA-COMP:11604"/>
        <dbReference type="ChEBI" id="CHEBI:15378"/>
        <dbReference type="ChEBI" id="CHEBI:29999"/>
        <dbReference type="ChEBI" id="CHEBI:30616"/>
        <dbReference type="ChEBI" id="CHEBI:83421"/>
        <dbReference type="ChEBI" id="CHEBI:456216"/>
        <dbReference type="EC" id="2.7.11.1"/>
    </reaction>
    <physiologicalReaction direction="left-to-right" evidence="17">
        <dbReference type="Rhea" id="RHEA:17990"/>
    </physiologicalReaction>
</comment>
<dbReference type="Proteomes" id="UP001632037">
    <property type="component" value="Unassembled WGS sequence"/>
</dbReference>
<dbReference type="Gene3D" id="1.10.510.10">
    <property type="entry name" value="Transferase(Phosphotransferase) domain 1"/>
    <property type="match status" value="1"/>
</dbReference>
<dbReference type="GO" id="GO:0017148">
    <property type="term" value="P:negative regulation of translation"/>
    <property type="evidence" value="ECO:0007669"/>
    <property type="project" value="UniProtKB-KW"/>
</dbReference>